<accession>A0A438KAM1</accession>
<evidence type="ECO:0000313" key="2">
    <source>
        <dbReference type="EMBL" id="RVX18248.1"/>
    </source>
</evidence>
<evidence type="ECO:0008006" key="4">
    <source>
        <dbReference type="Google" id="ProtNLM"/>
    </source>
</evidence>
<proteinExistence type="predicted"/>
<name>A0A438KAM1_VITVI</name>
<comment type="caution">
    <text evidence="2">The sequence shown here is derived from an EMBL/GenBank/DDBJ whole genome shotgun (WGS) entry which is preliminary data.</text>
</comment>
<feature type="region of interest" description="Disordered" evidence="1">
    <location>
        <begin position="1"/>
        <end position="25"/>
    </location>
</feature>
<dbReference type="Proteomes" id="UP000288805">
    <property type="component" value="Unassembled WGS sequence"/>
</dbReference>
<protein>
    <recommendedName>
        <fullName evidence="4">Mitochondrial protein</fullName>
    </recommendedName>
</protein>
<evidence type="ECO:0000313" key="3">
    <source>
        <dbReference type="Proteomes" id="UP000288805"/>
    </source>
</evidence>
<dbReference type="AlphaFoldDB" id="A0A438KAM1"/>
<dbReference type="EMBL" id="QGNW01000011">
    <property type="protein sequence ID" value="RVX18248.1"/>
    <property type="molecule type" value="Genomic_DNA"/>
</dbReference>
<sequence>MQVQELELTTSHEVNDPSSPEISPDSDDISNLNLLIAVRKGIRICTQHLLYLLSHFVSHDRLSPSHRNFLTSLNTIVIPKTLSKTLNCKEWKQATRAKIEALEKNGIWDVAELPREKSPVGCKWVFTSKYNCTSSQDEYCECFTLFSCPI</sequence>
<reference evidence="2 3" key="1">
    <citation type="journal article" date="2018" name="PLoS Genet.">
        <title>Population sequencing reveals clonal diversity and ancestral inbreeding in the grapevine cultivar Chardonnay.</title>
        <authorList>
            <person name="Roach M.J."/>
            <person name="Johnson D.L."/>
            <person name="Bohlmann J."/>
            <person name="van Vuuren H.J."/>
            <person name="Jones S.J."/>
            <person name="Pretorius I.S."/>
            <person name="Schmidt S.A."/>
            <person name="Borneman A.R."/>
        </authorList>
    </citation>
    <scope>NUCLEOTIDE SEQUENCE [LARGE SCALE GENOMIC DNA]</scope>
    <source>
        <strain evidence="3">cv. Chardonnay</strain>
        <tissue evidence="2">Leaf</tissue>
    </source>
</reference>
<gene>
    <name evidence="2" type="ORF">CK203_006489</name>
</gene>
<organism evidence="2 3">
    <name type="scientific">Vitis vinifera</name>
    <name type="common">Grape</name>
    <dbReference type="NCBI Taxonomy" id="29760"/>
    <lineage>
        <taxon>Eukaryota</taxon>
        <taxon>Viridiplantae</taxon>
        <taxon>Streptophyta</taxon>
        <taxon>Embryophyta</taxon>
        <taxon>Tracheophyta</taxon>
        <taxon>Spermatophyta</taxon>
        <taxon>Magnoliopsida</taxon>
        <taxon>eudicotyledons</taxon>
        <taxon>Gunneridae</taxon>
        <taxon>Pentapetalae</taxon>
        <taxon>rosids</taxon>
        <taxon>Vitales</taxon>
        <taxon>Vitaceae</taxon>
        <taxon>Viteae</taxon>
        <taxon>Vitis</taxon>
    </lineage>
</organism>
<evidence type="ECO:0000256" key="1">
    <source>
        <dbReference type="SAM" id="MobiDB-lite"/>
    </source>
</evidence>
<feature type="compositionally biased region" description="Polar residues" evidence="1">
    <location>
        <begin position="1"/>
        <end position="12"/>
    </location>
</feature>